<dbReference type="Proteomes" id="UP000460221">
    <property type="component" value="Unassembled WGS sequence"/>
</dbReference>
<accession>A0A7K1FLY7</accession>
<organism evidence="1 2">
    <name type="scientific">Nakamurella alba</name>
    <dbReference type="NCBI Taxonomy" id="2665158"/>
    <lineage>
        <taxon>Bacteria</taxon>
        <taxon>Bacillati</taxon>
        <taxon>Actinomycetota</taxon>
        <taxon>Actinomycetes</taxon>
        <taxon>Nakamurellales</taxon>
        <taxon>Nakamurellaceae</taxon>
        <taxon>Nakamurella</taxon>
    </lineage>
</organism>
<keyword evidence="2" id="KW-1185">Reference proteome</keyword>
<evidence type="ECO:0008006" key="3">
    <source>
        <dbReference type="Google" id="ProtNLM"/>
    </source>
</evidence>
<evidence type="ECO:0000313" key="2">
    <source>
        <dbReference type="Proteomes" id="UP000460221"/>
    </source>
</evidence>
<comment type="caution">
    <text evidence="1">The sequence shown here is derived from an EMBL/GenBank/DDBJ whole genome shotgun (WGS) entry which is preliminary data.</text>
</comment>
<dbReference type="RefSeq" id="WP_154769119.1">
    <property type="nucleotide sequence ID" value="NZ_WLYK01000005.1"/>
</dbReference>
<dbReference type="EMBL" id="WLYK01000005">
    <property type="protein sequence ID" value="MTD15162.1"/>
    <property type="molecule type" value="Genomic_DNA"/>
</dbReference>
<reference evidence="1 2" key="1">
    <citation type="submission" date="2019-11" db="EMBL/GenBank/DDBJ databases">
        <authorList>
            <person name="Jiang L.-Q."/>
        </authorList>
    </citation>
    <scope>NUCLEOTIDE SEQUENCE [LARGE SCALE GENOMIC DNA]</scope>
    <source>
        <strain evidence="1 2">YIM 132087</strain>
    </source>
</reference>
<dbReference type="AlphaFoldDB" id="A0A7K1FLY7"/>
<evidence type="ECO:0000313" key="1">
    <source>
        <dbReference type="EMBL" id="MTD15162.1"/>
    </source>
</evidence>
<gene>
    <name evidence="1" type="ORF">GIS00_14560</name>
</gene>
<sequence>MFSTRRAVGSGLGILLVAVVIPTLTSAPRSAATTPVKAASVTKEMAAAGQPTDGGLFGAIDQVRILDTRTGVGAPVAEVAAGASVEVELPENEGFPPGNTAAIAASVTVVGPTSAGTLAVSPLGASRRGAVIANFRPPHSISSTAVLPIGIHDTFVLTNNSRGSVHLVVDATGFYRSGTPATNGAFGVVEPVRLLDSRVAVGTPRARLAPGRSITVTMTGRGGVPRSGVSAIAGAVTVVSPGTSGTLAVAPAGSAHHGAVVLNFRTGESISTGIFLPLGVGGRVVFTNVSAGTIDLVTDVTGYFTSGPPSRSGAYGSVDPSRVLDTRTAIGGSQGRIAPGGSITVGLAGPAGVPGIGVSRIIAAVSVVVPLASGTLSIAPAGRPAESATVLNFAADQSISGVALLPVGSGGRLTLTNNSNSSIHLVIDDIGFHLDRNLSATPTWQTPQSIYQPMGTPHSISCVDDEFCMVADGGRTFTFAGGSWTPVLPGREQIAVTCESRSACLAFGNRTSMSWTGTSWADLQQIVPPSRPAEIIGAVDCVGVSFCMAISDTGNAYRYSTDRWSAGAEMYVSSDYSDQVTDVSCSSVNRCAAVTSTGKYLIWDGRSWSAPVATRVAANLNVISCSSASLCTAISSRGRVIRYDGATWRFSDQLGDPNGQQITDLSCPTAGRCMASGYPDGYLFDGDTWRGTGTGQGYAVDCRRPDRCAIGTLRGVTMWEDWVFQEPAVFEADFDNGLRTVSCTDALCMVSTTDSATIRVVGGRSTEIPVEAGPAAAVDCFEVDRCVAVGNSGAWIFDGAEWSEKVRISGLGTAFSVSCTGPTFCVAITDTGFTMFDGETWSAPEVIDPAGGITSVSCVSEHWCMATTSRAIDQLNSVGEVLVFDGQVWSTATTISPSGGIWEVSCATQTFCAAVGSLRDTPRTLSGFVAYFDGTDWTTPAMVTPDGAGLERVSCTSATFCAGTDGNGGVYSFDGALWRLSAVAGTGNSDVSCSSDQRCSMINMGDGSITPTRRGGR</sequence>
<name>A0A7K1FLY7_9ACTN</name>
<proteinExistence type="predicted"/>
<dbReference type="InterPro" id="IPR036322">
    <property type="entry name" value="WD40_repeat_dom_sf"/>
</dbReference>
<protein>
    <recommendedName>
        <fullName evidence="3">Choice-of-anchor D domain-containing protein</fullName>
    </recommendedName>
</protein>
<dbReference type="SUPFAM" id="SSF50978">
    <property type="entry name" value="WD40 repeat-like"/>
    <property type="match status" value="1"/>
</dbReference>